<dbReference type="Pfam" id="PF00069">
    <property type="entry name" value="Pkinase"/>
    <property type="match status" value="2"/>
</dbReference>
<dbReference type="GO" id="GO:0005524">
    <property type="term" value="F:ATP binding"/>
    <property type="evidence" value="ECO:0007669"/>
    <property type="project" value="InterPro"/>
</dbReference>
<keyword evidence="1" id="KW-0597">Phosphoprotein</keyword>
<dbReference type="GO" id="GO:0005856">
    <property type="term" value="C:cytoskeleton"/>
    <property type="evidence" value="ECO:0007669"/>
    <property type="project" value="TreeGrafter"/>
</dbReference>
<dbReference type="InterPro" id="IPR050839">
    <property type="entry name" value="Rho-assoc_Ser/Thr_Kinase"/>
</dbReference>
<feature type="region of interest" description="Disordered" evidence="6">
    <location>
        <begin position="543"/>
        <end position="672"/>
    </location>
</feature>
<sequence length="988" mass="107941">MARRAGTWETRPTFVARHTALARLLERQLPPAAYEAQTVGELLDCALAILWHSQSVPRNSLADRLCRSARPSLQEVAQYVLGERDFAALSTLQHGATGTVEVVRCKFDQRLYVMKSILKGVARREAYRFSPVFESRLLAHDQDDGCTPQLHAAFQGPGSVHIVMEYFPAGDLDSLLRAAAEAGPEYPGKRAGGGLLQEEWVVRYACDIVAAVGWLHGLQFVHRDVKPSNFLLHRSGRLRLCDFATCAPFATFGAERRVLAFYTQRPAGTCDYIAPDILRCEEQRILAECPSPLPSASPSTSQAAPPAPDALVPGGYGPEVDWWSVGVVLYEMVFGRLPFWAPQPADVYAKIANHEQHFAMDPSVPCTALLRALIAALVCAPAQRLGRGGTDEVKRHAVFARVPWHALDTYTVPFVPSEASTAMPFVLHSPGQGSPGGGVSVTLETPPSFSQMYHGPLELFPSFPDSFEAPSLGPAPETVHTPAADAHPPASGASPADSWPSSAESTPEAADSDPGWHDIDTHFHGFSYVPNASAFARENAPEAPDLLSVSPSSQPLASTPMSKASARPPVSPQVGLASPEAPQPTLQRRAVQAALRVRSGASDLHTPFRRPPAPAAESVSPYPFPLASGQRHPTPRLAPSPEAYATHTPGIDRYDTMGSDSRHSGGSTWKRNLSERQAWTEMMDAVQRSARKLDPRQARAETSLRSLAEEAEEELAPLPPRARRPSHSRIASPPLPSDEDDEDSPEKSVAPALRNATSCFDLRRRMLPLETSLSGNSPETERPMLRTRRSTRQLLLDAQVTSTPTRTARSLMFPSPPQALLEPQPTSSPPRRRTLKGSASVRDFREVLRPDRTLPTLADTSPPPTQRMRVQHEDSPGWTPMDSHRTLSAYRRGLRPSPAPRSAEPAGEDAFGRPTGLQRPTLRSWEHAARRMQSSLGLSSVYRQAAADPAKENALQRMTTEHRSIQRSVTSLEQELKDLKHRVNHVGL</sequence>
<feature type="compositionally biased region" description="Low complexity" evidence="6">
    <location>
        <begin position="586"/>
        <end position="598"/>
    </location>
</feature>
<reference evidence="8" key="1">
    <citation type="submission" date="2023-03" db="EMBL/GenBank/DDBJ databases">
        <title>Mating type loci evolution in Malassezia.</title>
        <authorList>
            <person name="Coelho M.A."/>
        </authorList>
    </citation>
    <scope>NUCLEOTIDE SEQUENCE</scope>
    <source>
        <strain evidence="8">CBS 7876</strain>
    </source>
</reference>
<evidence type="ECO:0000313" key="9">
    <source>
        <dbReference type="Proteomes" id="UP001214603"/>
    </source>
</evidence>
<protein>
    <recommendedName>
        <fullName evidence="7">Protein kinase domain-containing protein</fullName>
    </recommendedName>
</protein>
<dbReference type="EMBL" id="CP119934">
    <property type="protein sequence ID" value="WFD02346.1"/>
    <property type="molecule type" value="Genomic_DNA"/>
</dbReference>
<evidence type="ECO:0000256" key="1">
    <source>
        <dbReference type="ARBA" id="ARBA00022553"/>
    </source>
</evidence>
<feature type="compositionally biased region" description="Polar residues" evidence="6">
    <location>
        <begin position="799"/>
        <end position="808"/>
    </location>
</feature>
<evidence type="ECO:0000256" key="3">
    <source>
        <dbReference type="ARBA" id="ARBA00047899"/>
    </source>
</evidence>
<dbReference type="AlphaFoldDB" id="A0AAF0IVS2"/>
<accession>A0AAF0IVS2</accession>
<feature type="compositionally biased region" description="Basic and acidic residues" evidence="6">
    <location>
        <begin position="650"/>
        <end position="663"/>
    </location>
</feature>
<keyword evidence="5" id="KW-0175">Coiled coil</keyword>
<dbReference type="PANTHER" id="PTHR22988">
    <property type="entry name" value="MYOTONIC DYSTROPHY S/T KINASE-RELATED"/>
    <property type="match status" value="1"/>
</dbReference>
<feature type="domain" description="Protein kinase" evidence="7">
    <location>
        <begin position="86"/>
        <end position="399"/>
    </location>
</feature>
<evidence type="ECO:0000313" key="8">
    <source>
        <dbReference type="EMBL" id="WFD02346.1"/>
    </source>
</evidence>
<evidence type="ECO:0000256" key="4">
    <source>
        <dbReference type="ARBA" id="ARBA00048679"/>
    </source>
</evidence>
<dbReference type="GO" id="GO:0031032">
    <property type="term" value="P:actomyosin structure organization"/>
    <property type="evidence" value="ECO:0007669"/>
    <property type="project" value="TreeGrafter"/>
</dbReference>
<dbReference type="Proteomes" id="UP001214603">
    <property type="component" value="Chromosome 1"/>
</dbReference>
<keyword evidence="9" id="KW-1185">Reference proteome</keyword>
<dbReference type="PROSITE" id="PS00108">
    <property type="entry name" value="PROTEIN_KINASE_ST"/>
    <property type="match status" value="1"/>
</dbReference>
<feature type="region of interest" description="Disordered" evidence="6">
    <location>
        <begin position="687"/>
        <end position="755"/>
    </location>
</feature>
<feature type="region of interest" description="Disordered" evidence="6">
    <location>
        <begin position="853"/>
        <end position="919"/>
    </location>
</feature>
<comment type="catalytic activity">
    <reaction evidence="4">
        <text>L-seryl-[protein] + ATP = O-phospho-L-seryl-[protein] + ADP + H(+)</text>
        <dbReference type="Rhea" id="RHEA:17989"/>
        <dbReference type="Rhea" id="RHEA-COMP:9863"/>
        <dbReference type="Rhea" id="RHEA-COMP:11604"/>
        <dbReference type="ChEBI" id="CHEBI:15378"/>
        <dbReference type="ChEBI" id="CHEBI:29999"/>
        <dbReference type="ChEBI" id="CHEBI:30616"/>
        <dbReference type="ChEBI" id="CHEBI:83421"/>
        <dbReference type="ChEBI" id="CHEBI:456216"/>
        <dbReference type="EC" id="2.7.11.1"/>
    </reaction>
</comment>
<feature type="region of interest" description="Disordered" evidence="6">
    <location>
        <begin position="468"/>
        <end position="518"/>
    </location>
</feature>
<dbReference type="GO" id="GO:0004674">
    <property type="term" value="F:protein serine/threonine kinase activity"/>
    <property type="evidence" value="ECO:0007669"/>
    <property type="project" value="UniProtKB-EC"/>
</dbReference>
<dbReference type="InterPro" id="IPR000719">
    <property type="entry name" value="Prot_kinase_dom"/>
</dbReference>
<dbReference type="Gene3D" id="1.10.510.10">
    <property type="entry name" value="Transferase(Phosphotransferase) domain 1"/>
    <property type="match status" value="1"/>
</dbReference>
<dbReference type="InterPro" id="IPR011009">
    <property type="entry name" value="Kinase-like_dom_sf"/>
</dbReference>
<evidence type="ECO:0000259" key="7">
    <source>
        <dbReference type="PROSITE" id="PS50011"/>
    </source>
</evidence>
<evidence type="ECO:0000256" key="5">
    <source>
        <dbReference type="SAM" id="Coils"/>
    </source>
</evidence>
<name>A0AAF0IVS2_9BASI</name>
<dbReference type="Gene3D" id="3.30.200.20">
    <property type="entry name" value="Phosphorylase Kinase, domain 1"/>
    <property type="match status" value="1"/>
</dbReference>
<feature type="compositionally biased region" description="Polar residues" evidence="6">
    <location>
        <begin position="549"/>
        <end position="562"/>
    </location>
</feature>
<feature type="region of interest" description="Disordered" evidence="6">
    <location>
        <begin position="770"/>
        <end position="838"/>
    </location>
</feature>
<evidence type="ECO:0000256" key="2">
    <source>
        <dbReference type="ARBA" id="ARBA00038271"/>
    </source>
</evidence>
<dbReference type="PANTHER" id="PTHR22988:SF71">
    <property type="entry name" value="CITRON RHO-INTERACTING KINASE"/>
    <property type="match status" value="1"/>
</dbReference>
<comment type="catalytic activity">
    <reaction evidence="3">
        <text>L-threonyl-[protein] + ATP = O-phospho-L-threonyl-[protein] + ADP + H(+)</text>
        <dbReference type="Rhea" id="RHEA:46608"/>
        <dbReference type="Rhea" id="RHEA-COMP:11060"/>
        <dbReference type="Rhea" id="RHEA-COMP:11605"/>
        <dbReference type="ChEBI" id="CHEBI:15378"/>
        <dbReference type="ChEBI" id="CHEBI:30013"/>
        <dbReference type="ChEBI" id="CHEBI:30616"/>
        <dbReference type="ChEBI" id="CHEBI:61977"/>
        <dbReference type="ChEBI" id="CHEBI:456216"/>
        <dbReference type="EC" id="2.7.11.1"/>
    </reaction>
</comment>
<proteinExistence type="inferred from homology"/>
<dbReference type="GO" id="GO:0005737">
    <property type="term" value="C:cytoplasm"/>
    <property type="evidence" value="ECO:0007669"/>
    <property type="project" value="TreeGrafter"/>
</dbReference>
<gene>
    <name evidence="8" type="ORF">MOBT1_001028</name>
</gene>
<comment type="similarity">
    <text evidence="2">Belongs to the protein kinase superfamily. STE Ser/Thr protein kinase family. COT1 subfamily.</text>
</comment>
<evidence type="ECO:0000256" key="6">
    <source>
        <dbReference type="SAM" id="MobiDB-lite"/>
    </source>
</evidence>
<dbReference type="SMART" id="SM00220">
    <property type="entry name" value="S_TKc"/>
    <property type="match status" value="1"/>
</dbReference>
<dbReference type="InterPro" id="IPR008271">
    <property type="entry name" value="Ser/Thr_kinase_AS"/>
</dbReference>
<organism evidence="8 9">
    <name type="scientific">Malassezia obtusa</name>
    <dbReference type="NCBI Taxonomy" id="76774"/>
    <lineage>
        <taxon>Eukaryota</taxon>
        <taxon>Fungi</taxon>
        <taxon>Dikarya</taxon>
        <taxon>Basidiomycota</taxon>
        <taxon>Ustilaginomycotina</taxon>
        <taxon>Malasseziomycetes</taxon>
        <taxon>Malasseziales</taxon>
        <taxon>Malasseziaceae</taxon>
        <taxon>Malassezia</taxon>
    </lineage>
</organism>
<feature type="coiled-coil region" evidence="5">
    <location>
        <begin position="955"/>
        <end position="982"/>
    </location>
</feature>
<dbReference type="SUPFAM" id="SSF56112">
    <property type="entry name" value="Protein kinase-like (PK-like)"/>
    <property type="match status" value="1"/>
</dbReference>
<dbReference type="PROSITE" id="PS50011">
    <property type="entry name" value="PROTEIN_KINASE_DOM"/>
    <property type="match status" value="1"/>
</dbReference>